<keyword evidence="6" id="KW-0206">Cytoskeleton</keyword>
<dbReference type="InterPro" id="IPR005455">
    <property type="entry name" value="PFN_euk"/>
</dbReference>
<evidence type="ECO:0000256" key="1">
    <source>
        <dbReference type="ARBA" id="ARBA00004245"/>
    </source>
</evidence>
<accession>A0A913XHE3</accession>
<dbReference type="Pfam" id="PF00235">
    <property type="entry name" value="Profilin"/>
    <property type="match status" value="1"/>
</dbReference>
<evidence type="ECO:0000313" key="9">
    <source>
        <dbReference type="Proteomes" id="UP000887567"/>
    </source>
</evidence>
<evidence type="ECO:0000313" key="8">
    <source>
        <dbReference type="EnsemblMetazoa" id="XP_020904284.1"/>
    </source>
</evidence>
<evidence type="ECO:0000256" key="3">
    <source>
        <dbReference type="ARBA" id="ARBA00011583"/>
    </source>
</evidence>
<evidence type="ECO:0000256" key="7">
    <source>
        <dbReference type="RuleBase" id="RU003909"/>
    </source>
</evidence>
<proteinExistence type="inferred from homology"/>
<dbReference type="Proteomes" id="UP000887567">
    <property type="component" value="Unplaced"/>
</dbReference>
<dbReference type="PANTHER" id="PTHR11604:SF0">
    <property type="entry name" value="PROFILIN"/>
    <property type="match status" value="1"/>
</dbReference>
<comment type="similarity">
    <text evidence="2 7">Belongs to the profilin family.</text>
</comment>
<keyword evidence="5 7" id="KW-0009">Actin-binding</keyword>
<dbReference type="GeneID" id="110242611"/>
<dbReference type="SMART" id="SM00392">
    <property type="entry name" value="PROF"/>
    <property type="match status" value="1"/>
</dbReference>
<reference evidence="8" key="1">
    <citation type="submission" date="2022-11" db="UniProtKB">
        <authorList>
            <consortium name="EnsemblMetazoa"/>
        </authorList>
    </citation>
    <scope>IDENTIFICATION</scope>
</reference>
<dbReference type="CDD" id="cd00148">
    <property type="entry name" value="PROF"/>
    <property type="match status" value="1"/>
</dbReference>
<dbReference type="InterPro" id="IPR036140">
    <property type="entry name" value="PFN_sf"/>
</dbReference>
<dbReference type="InterPro" id="IPR048278">
    <property type="entry name" value="PFN"/>
</dbReference>
<dbReference type="AlphaFoldDB" id="A0A913XHE3"/>
<dbReference type="GO" id="GO:0005938">
    <property type="term" value="C:cell cortex"/>
    <property type="evidence" value="ECO:0007669"/>
    <property type="project" value="TreeGrafter"/>
</dbReference>
<keyword evidence="9" id="KW-1185">Reference proteome</keyword>
<dbReference type="KEGG" id="epa:110242611"/>
<dbReference type="PRINTS" id="PR01640">
    <property type="entry name" value="PROFILINPLNT"/>
</dbReference>
<dbReference type="SUPFAM" id="SSF55770">
    <property type="entry name" value="Profilin (actin-binding protein)"/>
    <property type="match status" value="1"/>
</dbReference>
<comment type="subcellular location">
    <subcellularLocation>
        <location evidence="1">Cytoplasm</location>
        <location evidence="1">Cytoskeleton</location>
    </subcellularLocation>
</comment>
<dbReference type="EnsemblMetazoa" id="XM_021048625.2">
    <property type="protein sequence ID" value="XP_020904284.1"/>
    <property type="gene ID" value="LOC110242611"/>
</dbReference>
<dbReference type="PANTHER" id="PTHR11604">
    <property type="entry name" value="PROFILIN"/>
    <property type="match status" value="1"/>
</dbReference>
<protein>
    <recommendedName>
        <fullName evidence="7">Profilin</fullName>
    </recommendedName>
</protein>
<organism evidence="8 9">
    <name type="scientific">Exaiptasia diaphana</name>
    <name type="common">Tropical sea anemone</name>
    <name type="synonym">Aiptasia pulchella</name>
    <dbReference type="NCBI Taxonomy" id="2652724"/>
    <lineage>
        <taxon>Eukaryota</taxon>
        <taxon>Metazoa</taxon>
        <taxon>Cnidaria</taxon>
        <taxon>Anthozoa</taxon>
        <taxon>Hexacorallia</taxon>
        <taxon>Actiniaria</taxon>
        <taxon>Aiptasiidae</taxon>
        <taxon>Exaiptasia</taxon>
    </lineage>
</organism>
<dbReference type="RefSeq" id="XP_020904284.1">
    <property type="nucleotide sequence ID" value="XM_021048625.2"/>
</dbReference>
<sequence length="128" mass="13658">MSWQQFVDESLLGTSQVAKASIHGLDGTRYASSAGFVVLPSEAQAIITAITKDPSPMYQKGITLNRSKYVFVKVEPGRSLNCSQGKEGAVAIKTNKCLLIGGYTEGMQAGSCTAVLQKLADFFQANGY</sequence>
<dbReference type="GO" id="GO:0005856">
    <property type="term" value="C:cytoskeleton"/>
    <property type="evidence" value="ECO:0007669"/>
    <property type="project" value="UniProtKB-SubCell"/>
</dbReference>
<dbReference type="Gene3D" id="3.30.450.30">
    <property type="entry name" value="Dynein light chain 2a, cytoplasmic"/>
    <property type="match status" value="1"/>
</dbReference>
<dbReference type="GO" id="GO:0003785">
    <property type="term" value="F:actin monomer binding"/>
    <property type="evidence" value="ECO:0007669"/>
    <property type="project" value="TreeGrafter"/>
</dbReference>
<dbReference type="OMA" id="GFCYAAI"/>
<comment type="subunit">
    <text evidence="3">Occurs in many kinds of cells as a complex with monomeric actin in a 1:1 ratio.</text>
</comment>
<dbReference type="OrthoDB" id="421374at2759"/>
<evidence type="ECO:0000256" key="6">
    <source>
        <dbReference type="ARBA" id="ARBA00023212"/>
    </source>
</evidence>
<name>A0A913XHE3_EXADI</name>
<evidence type="ECO:0000256" key="4">
    <source>
        <dbReference type="ARBA" id="ARBA00022490"/>
    </source>
</evidence>
<keyword evidence="4" id="KW-0963">Cytoplasm</keyword>
<evidence type="ECO:0000256" key="5">
    <source>
        <dbReference type="ARBA" id="ARBA00023203"/>
    </source>
</evidence>
<evidence type="ECO:0000256" key="2">
    <source>
        <dbReference type="ARBA" id="ARBA00010058"/>
    </source>
</evidence>